<dbReference type="RefSeq" id="XP_025051515.1">
    <property type="nucleotide sequence ID" value="XM_025195730.1"/>
</dbReference>
<keyword evidence="5" id="KW-0342">GTP-binding</keyword>
<dbReference type="Gene3D" id="3.40.50.300">
    <property type="entry name" value="P-loop containing nucleotide triphosphate hydrolases"/>
    <property type="match status" value="1"/>
</dbReference>
<organism evidence="12 13">
    <name type="scientific">Alligator sinensis</name>
    <name type="common">Chinese alligator</name>
    <dbReference type="NCBI Taxonomy" id="38654"/>
    <lineage>
        <taxon>Eukaryota</taxon>
        <taxon>Metazoa</taxon>
        <taxon>Chordata</taxon>
        <taxon>Craniata</taxon>
        <taxon>Vertebrata</taxon>
        <taxon>Euteleostomi</taxon>
        <taxon>Archelosauria</taxon>
        <taxon>Archosauria</taxon>
        <taxon>Crocodylia</taxon>
        <taxon>Alligatoridae</taxon>
        <taxon>Alligatorinae</taxon>
        <taxon>Alligator</taxon>
    </lineage>
</organism>
<keyword evidence="1" id="KW-0479">Metal-binding</keyword>
<keyword evidence="12" id="KW-1185">Reference proteome</keyword>
<dbReference type="SUPFAM" id="SSF57850">
    <property type="entry name" value="RING/U-box"/>
    <property type="match status" value="1"/>
</dbReference>
<evidence type="ECO:0000256" key="4">
    <source>
        <dbReference type="ARBA" id="ARBA00022833"/>
    </source>
</evidence>
<dbReference type="InterPro" id="IPR001841">
    <property type="entry name" value="Znf_RING"/>
</dbReference>
<evidence type="ECO:0000259" key="10">
    <source>
        <dbReference type="PROSITE" id="PS50089"/>
    </source>
</evidence>
<dbReference type="PROSITE" id="PS51715">
    <property type="entry name" value="G_GB1_RHD3"/>
    <property type="match status" value="1"/>
</dbReference>
<gene>
    <name evidence="13 14 15" type="primary">LOC102376524</name>
</gene>
<keyword evidence="8" id="KW-0175">Coiled coil</keyword>
<dbReference type="STRING" id="38654.A0A1U8DPK6"/>
<dbReference type="InterPro" id="IPR027417">
    <property type="entry name" value="P-loop_NTPase"/>
</dbReference>
<dbReference type="GO" id="GO:0005525">
    <property type="term" value="F:GTP binding"/>
    <property type="evidence" value="ECO:0007669"/>
    <property type="project" value="UniProtKB-KW"/>
</dbReference>
<evidence type="ECO:0000313" key="12">
    <source>
        <dbReference type="Proteomes" id="UP000189705"/>
    </source>
</evidence>
<keyword evidence="9" id="KW-0472">Membrane</keyword>
<reference evidence="13 14" key="1">
    <citation type="submission" date="2025-04" db="UniProtKB">
        <authorList>
            <consortium name="RefSeq"/>
        </authorList>
    </citation>
    <scope>IDENTIFICATION</scope>
</reference>
<dbReference type="PROSITE" id="PS50089">
    <property type="entry name" value="ZF_RING_2"/>
    <property type="match status" value="1"/>
</dbReference>
<evidence type="ECO:0000256" key="9">
    <source>
        <dbReference type="SAM" id="Phobius"/>
    </source>
</evidence>
<dbReference type="PANTHER" id="PTHR10751">
    <property type="entry name" value="GUANYLATE BINDING PROTEIN"/>
    <property type="match status" value="1"/>
</dbReference>
<dbReference type="GeneID" id="102376524"/>
<evidence type="ECO:0000313" key="14">
    <source>
        <dbReference type="RefSeq" id="XP_025051515.1"/>
    </source>
</evidence>
<feature type="transmembrane region" description="Helical" evidence="9">
    <location>
        <begin position="500"/>
        <end position="527"/>
    </location>
</feature>
<evidence type="ECO:0000313" key="15">
    <source>
        <dbReference type="RefSeq" id="XP_025051516.1"/>
    </source>
</evidence>
<feature type="domain" description="GB1/RHD3-type G" evidence="11">
    <location>
        <begin position="122"/>
        <end position="361"/>
    </location>
</feature>
<evidence type="ECO:0000256" key="1">
    <source>
        <dbReference type="ARBA" id="ARBA00022723"/>
    </source>
</evidence>
<evidence type="ECO:0000256" key="8">
    <source>
        <dbReference type="SAM" id="Coils"/>
    </source>
</evidence>
<dbReference type="Pfam" id="PF15227">
    <property type="entry name" value="zf-C3HC4_4"/>
    <property type="match status" value="1"/>
</dbReference>
<dbReference type="InterPro" id="IPR017907">
    <property type="entry name" value="Znf_RING_CS"/>
</dbReference>
<dbReference type="AlphaFoldDB" id="A0A1U8DPK6"/>
<dbReference type="KEGG" id="asn:102376524"/>
<dbReference type="InterPro" id="IPR015894">
    <property type="entry name" value="Guanylate-bd_N"/>
</dbReference>
<accession>A0A1U8DPK6</accession>
<dbReference type="Gene3D" id="3.30.40.10">
    <property type="entry name" value="Zinc/RING finger domain, C3HC4 (zinc finger)"/>
    <property type="match status" value="1"/>
</dbReference>
<dbReference type="InterPro" id="IPR013083">
    <property type="entry name" value="Znf_RING/FYVE/PHD"/>
</dbReference>
<dbReference type="eggNOG" id="KOG2177">
    <property type="taxonomic scope" value="Eukaryota"/>
</dbReference>
<evidence type="ECO:0000313" key="13">
    <source>
        <dbReference type="RefSeq" id="XP_014383143.1"/>
    </source>
</evidence>
<evidence type="ECO:0000256" key="2">
    <source>
        <dbReference type="ARBA" id="ARBA00022741"/>
    </source>
</evidence>
<comment type="similarity">
    <text evidence="7">Belongs to the TRAFAC class dynamin-like GTPase superfamily. GB1/RHD3 GTPase family.</text>
</comment>
<protein>
    <submittedName>
        <fullName evidence="13 14">RING finger protein 112 isoform X1</fullName>
    </submittedName>
</protein>
<dbReference type="SUPFAM" id="SSF58100">
    <property type="entry name" value="Bacterial hemolysins"/>
    <property type="match status" value="1"/>
</dbReference>
<keyword evidence="9" id="KW-1133">Transmembrane helix</keyword>
<feature type="transmembrane region" description="Helical" evidence="9">
    <location>
        <begin position="539"/>
        <end position="561"/>
    </location>
</feature>
<feature type="domain" description="RING-type" evidence="10">
    <location>
        <begin position="10"/>
        <end position="54"/>
    </location>
</feature>
<keyword evidence="2" id="KW-0547">Nucleotide-binding</keyword>
<dbReference type="RefSeq" id="XP_014383143.1">
    <property type="nucleotide sequence ID" value="XM_014527657.2"/>
</dbReference>
<dbReference type="Proteomes" id="UP000189705">
    <property type="component" value="Unplaced"/>
</dbReference>
<dbReference type="SUPFAM" id="SSF52540">
    <property type="entry name" value="P-loop containing nucleoside triphosphate hydrolases"/>
    <property type="match status" value="1"/>
</dbReference>
<dbReference type="PROSITE" id="PS00518">
    <property type="entry name" value="ZF_RING_1"/>
    <property type="match status" value="1"/>
</dbReference>
<name>A0A1U8DPK6_ALLSI</name>
<sequence length="597" mass="66457">MEGLWEDVSCSICLDILDNPVSIKCGHNFCHQCLSKYWDEVLAQGEVTQCPECRQPCARDHVMPDTRLRSVVEKIIEMEQKAPPALPEPIKAVQVMDVDKDQHLLTNEEALSCCLEQETVRSSPVCLISIIGEQRGGKSFLMSHLLRQLRHQEASDNSWMTWEEEAESSFPFRDGMDTVTKGVWMWPQPLWVQGPQGKVAVFLVDTEGSLDLQQHMETSIKLCVFSILLSSYQIFNISSKFKRSEEDYLEMFIKVTREVGNTCNLNPLQHLDLLVRDWQLSHDYGAEGGRKYLDHIQVDLRKSPGHDTVLQVLQAETTQCYLLPHPGMQFIGRSEGTLADMSEPFRHHLRAYVTGVVDSAGTSFRTNSKGNVLTGGELMERIKGISQYLNNKNYGFSSPCTMAKSFANIRTVQRIKEKYSEFLQEQDESTQAMVQCLKVKLSKMRQHLDQKLQDFKQKCEAELQGKEAQKQEILKELEKDLGEKMEAYLKKYQKRYRKKAMMAGLAVGGSALALAGGAIGAVTAGMIAAEVTVMASGAAVGAGGLGAVGAGVGAAVARFVARRKTQNTTVRYSKGTAGEGEVIDDSENMPLLRGVNG</sequence>
<evidence type="ECO:0000256" key="5">
    <source>
        <dbReference type="ARBA" id="ARBA00023134"/>
    </source>
</evidence>
<keyword evidence="4" id="KW-0862">Zinc</keyword>
<evidence type="ECO:0000256" key="3">
    <source>
        <dbReference type="ARBA" id="ARBA00022771"/>
    </source>
</evidence>
<dbReference type="SMART" id="SM00184">
    <property type="entry name" value="RING"/>
    <property type="match status" value="1"/>
</dbReference>
<dbReference type="Pfam" id="PF02263">
    <property type="entry name" value="GBP"/>
    <property type="match status" value="1"/>
</dbReference>
<dbReference type="GO" id="GO:0003924">
    <property type="term" value="F:GTPase activity"/>
    <property type="evidence" value="ECO:0007669"/>
    <property type="project" value="InterPro"/>
</dbReference>
<keyword evidence="3 6" id="KW-0863">Zinc-finger</keyword>
<dbReference type="InterPro" id="IPR030386">
    <property type="entry name" value="G_GB1_RHD3_dom"/>
</dbReference>
<evidence type="ECO:0000259" key="11">
    <source>
        <dbReference type="PROSITE" id="PS51715"/>
    </source>
</evidence>
<evidence type="ECO:0000256" key="6">
    <source>
        <dbReference type="PROSITE-ProRule" id="PRU00175"/>
    </source>
</evidence>
<keyword evidence="9" id="KW-0812">Transmembrane</keyword>
<dbReference type="GO" id="GO:0008270">
    <property type="term" value="F:zinc ion binding"/>
    <property type="evidence" value="ECO:0007669"/>
    <property type="project" value="UniProtKB-KW"/>
</dbReference>
<proteinExistence type="inferred from homology"/>
<dbReference type="eggNOG" id="KOG2037">
    <property type="taxonomic scope" value="Eukaryota"/>
</dbReference>
<feature type="coiled-coil region" evidence="8">
    <location>
        <begin position="438"/>
        <end position="480"/>
    </location>
</feature>
<evidence type="ECO:0000256" key="7">
    <source>
        <dbReference type="PROSITE-ProRule" id="PRU01052"/>
    </source>
</evidence>
<dbReference type="RefSeq" id="XP_025051516.1">
    <property type="nucleotide sequence ID" value="XM_025195731.1"/>
</dbReference>